<gene>
    <name evidence="1" type="ORF">RUMCAL_02913</name>
</gene>
<evidence type="ECO:0000313" key="1">
    <source>
        <dbReference type="EMBL" id="ERJ89871.1"/>
    </source>
</evidence>
<organism evidence="1 2">
    <name type="scientific">Ruminococcus callidus ATCC 27760</name>
    <dbReference type="NCBI Taxonomy" id="411473"/>
    <lineage>
        <taxon>Bacteria</taxon>
        <taxon>Bacillati</taxon>
        <taxon>Bacillota</taxon>
        <taxon>Clostridia</taxon>
        <taxon>Eubacteriales</taxon>
        <taxon>Oscillospiraceae</taxon>
        <taxon>Ruminococcus</taxon>
    </lineage>
</organism>
<accession>U2JUB4</accession>
<reference evidence="1 2" key="1">
    <citation type="submission" date="2013-07" db="EMBL/GenBank/DDBJ databases">
        <authorList>
            <person name="Weinstock G."/>
            <person name="Sodergren E."/>
            <person name="Wylie T."/>
            <person name="Fulton L."/>
            <person name="Fulton R."/>
            <person name="Fronick C."/>
            <person name="O'Laughlin M."/>
            <person name="Godfrey J."/>
            <person name="Miner T."/>
            <person name="Herter B."/>
            <person name="Appelbaum E."/>
            <person name="Cordes M."/>
            <person name="Lek S."/>
            <person name="Wollam A."/>
            <person name="Pepin K.H."/>
            <person name="Palsikar V.B."/>
            <person name="Mitreva M."/>
            <person name="Wilson R.K."/>
        </authorList>
    </citation>
    <scope>NUCLEOTIDE SEQUENCE [LARGE SCALE GENOMIC DNA]</scope>
    <source>
        <strain evidence="1 2">ATCC 27760</strain>
    </source>
</reference>
<protein>
    <submittedName>
        <fullName evidence="1">Uncharacterized protein</fullName>
    </submittedName>
</protein>
<dbReference type="HOGENOM" id="CLU_1766670_0_0_9"/>
<dbReference type="Proteomes" id="UP000016662">
    <property type="component" value="Unassembled WGS sequence"/>
</dbReference>
<keyword evidence="2" id="KW-1185">Reference proteome</keyword>
<dbReference type="EMBL" id="AWVF01000370">
    <property type="protein sequence ID" value="ERJ89871.1"/>
    <property type="molecule type" value="Genomic_DNA"/>
</dbReference>
<sequence>MAENAVADFCRQIQSLPVLLNQVNYTKALLIVPVPVGADAVENRFSAVPERRMSQIVPQCNGFGQILVEPQSTGNGTGNLCDFQRMGKTSAVVISGRGKENLCFPLEPPERVTVQDTIAVPLELRPIGTGRFRTKPAGVSDVWACVR</sequence>
<proteinExistence type="predicted"/>
<name>U2JUB4_9FIRM</name>
<evidence type="ECO:0000313" key="2">
    <source>
        <dbReference type="Proteomes" id="UP000016662"/>
    </source>
</evidence>
<comment type="caution">
    <text evidence="1">The sequence shown here is derived from an EMBL/GenBank/DDBJ whole genome shotgun (WGS) entry which is preliminary data.</text>
</comment>
<dbReference type="AlphaFoldDB" id="U2JUB4"/>